<protein>
    <recommendedName>
        <fullName evidence="2">MAM domain-containing protein</fullName>
    </recommendedName>
</protein>
<comment type="caution">
    <text evidence="3">The sequence shown here is derived from an EMBL/GenBank/DDBJ whole genome shotgun (WGS) entry which is preliminary data.</text>
</comment>
<dbReference type="PROSITE" id="PS50060">
    <property type="entry name" value="MAM_2"/>
    <property type="match status" value="1"/>
</dbReference>
<keyword evidence="4" id="KW-1185">Reference proteome</keyword>
<organism evidence="3 4">
    <name type="scientific">Dreissena polymorpha</name>
    <name type="common">Zebra mussel</name>
    <name type="synonym">Mytilus polymorpha</name>
    <dbReference type="NCBI Taxonomy" id="45954"/>
    <lineage>
        <taxon>Eukaryota</taxon>
        <taxon>Metazoa</taxon>
        <taxon>Spiralia</taxon>
        <taxon>Lophotrochozoa</taxon>
        <taxon>Mollusca</taxon>
        <taxon>Bivalvia</taxon>
        <taxon>Autobranchia</taxon>
        <taxon>Heteroconchia</taxon>
        <taxon>Euheterodonta</taxon>
        <taxon>Imparidentia</taxon>
        <taxon>Neoheterodontei</taxon>
        <taxon>Myida</taxon>
        <taxon>Dreissenoidea</taxon>
        <taxon>Dreissenidae</taxon>
        <taxon>Dreissena</taxon>
    </lineage>
</organism>
<dbReference type="Gene3D" id="2.60.120.200">
    <property type="match status" value="1"/>
</dbReference>
<dbReference type="Proteomes" id="UP000828390">
    <property type="component" value="Unassembled WGS sequence"/>
</dbReference>
<dbReference type="OrthoDB" id="6139162at2759"/>
<dbReference type="PANTHER" id="PTHR23282:SF101">
    <property type="entry name" value="MAM DOMAIN-CONTAINING PROTEIN"/>
    <property type="match status" value="1"/>
</dbReference>
<dbReference type="InterPro" id="IPR013320">
    <property type="entry name" value="ConA-like_dom_sf"/>
</dbReference>
<accession>A0A9D3YYW4</accession>
<sequence length="368" mass="41266">MKIYSIWLLLIVAILTGAQNGPRITPGFEQKHLAELRNGPQHNVVINKQTEIKRKNPNRFINHILFSGNLTELKINLSNAIQNMVNKNECESVRENERNKYVRKKCTLKTIEGIAVGVVWSKWTSKGSDVLVDCNYARSCSIPIGLTEDNAIIHLDKVEMSTCTKKQRCPQENDVTPKPLCSSTRPKRAPFSGDTSCVVIRTVERSVCDFEKDFCDWSRAPGSTFNFAQVKGPTDVANKTGPTADRHGSPTGYYIYADASNNMGQIATLRSPNFSSGTYCMEFYYHMFGVNFEGSLQLMMYTSKTAPQSVFTKTSSIGNKWNRFQGILNATALKNETFHFEFKARIGKSYTSDIAVDDISITKGRCSK</sequence>
<evidence type="ECO:0000259" key="2">
    <source>
        <dbReference type="PROSITE" id="PS50060"/>
    </source>
</evidence>
<reference evidence="3" key="2">
    <citation type="submission" date="2020-11" db="EMBL/GenBank/DDBJ databases">
        <authorList>
            <person name="McCartney M.A."/>
            <person name="Auch B."/>
            <person name="Kono T."/>
            <person name="Mallez S."/>
            <person name="Becker A."/>
            <person name="Gohl D.M."/>
            <person name="Silverstein K.A.T."/>
            <person name="Koren S."/>
            <person name="Bechman K.B."/>
            <person name="Herman A."/>
            <person name="Abrahante J.E."/>
            <person name="Garbe J."/>
        </authorList>
    </citation>
    <scope>NUCLEOTIDE SEQUENCE</scope>
    <source>
        <strain evidence="3">Duluth1</strain>
        <tissue evidence="3">Whole animal</tissue>
    </source>
</reference>
<dbReference type="PANTHER" id="PTHR23282">
    <property type="entry name" value="APICAL ENDOSOMAL GLYCOPROTEIN PRECURSOR"/>
    <property type="match status" value="1"/>
</dbReference>
<dbReference type="InterPro" id="IPR000998">
    <property type="entry name" value="MAM_dom"/>
</dbReference>
<feature type="domain" description="MAM" evidence="2">
    <location>
        <begin position="206"/>
        <end position="368"/>
    </location>
</feature>
<evidence type="ECO:0000256" key="1">
    <source>
        <dbReference type="SAM" id="SignalP"/>
    </source>
</evidence>
<keyword evidence="1" id="KW-0732">Signal</keyword>
<dbReference type="EMBL" id="JAIWYP010000014">
    <property type="protein sequence ID" value="KAH3708817.1"/>
    <property type="molecule type" value="Genomic_DNA"/>
</dbReference>
<feature type="chain" id="PRO_5039392212" description="MAM domain-containing protein" evidence="1">
    <location>
        <begin position="19"/>
        <end position="368"/>
    </location>
</feature>
<evidence type="ECO:0000313" key="4">
    <source>
        <dbReference type="Proteomes" id="UP000828390"/>
    </source>
</evidence>
<dbReference type="AlphaFoldDB" id="A0A9D3YYW4"/>
<dbReference type="SUPFAM" id="SSF49899">
    <property type="entry name" value="Concanavalin A-like lectins/glucanases"/>
    <property type="match status" value="1"/>
</dbReference>
<gene>
    <name evidence="3" type="ORF">DPMN_068276</name>
</gene>
<reference evidence="3" key="1">
    <citation type="journal article" date="2019" name="bioRxiv">
        <title>The Genome of the Zebra Mussel, Dreissena polymorpha: A Resource for Invasive Species Research.</title>
        <authorList>
            <person name="McCartney M.A."/>
            <person name="Auch B."/>
            <person name="Kono T."/>
            <person name="Mallez S."/>
            <person name="Zhang Y."/>
            <person name="Obille A."/>
            <person name="Becker A."/>
            <person name="Abrahante J.E."/>
            <person name="Garbe J."/>
            <person name="Badalamenti J.P."/>
            <person name="Herman A."/>
            <person name="Mangelson H."/>
            <person name="Liachko I."/>
            <person name="Sullivan S."/>
            <person name="Sone E.D."/>
            <person name="Koren S."/>
            <person name="Silverstein K.A.T."/>
            <person name="Beckman K.B."/>
            <person name="Gohl D.M."/>
        </authorList>
    </citation>
    <scope>NUCLEOTIDE SEQUENCE</scope>
    <source>
        <strain evidence="3">Duluth1</strain>
        <tissue evidence="3">Whole animal</tissue>
    </source>
</reference>
<name>A0A9D3YYW4_DREPO</name>
<dbReference type="Pfam" id="PF00629">
    <property type="entry name" value="MAM"/>
    <property type="match status" value="1"/>
</dbReference>
<dbReference type="InterPro" id="IPR051560">
    <property type="entry name" value="MAM_domain-containing"/>
</dbReference>
<feature type="signal peptide" evidence="1">
    <location>
        <begin position="1"/>
        <end position="18"/>
    </location>
</feature>
<evidence type="ECO:0000313" key="3">
    <source>
        <dbReference type="EMBL" id="KAH3708817.1"/>
    </source>
</evidence>
<dbReference type="SMART" id="SM00137">
    <property type="entry name" value="MAM"/>
    <property type="match status" value="1"/>
</dbReference>
<dbReference type="CDD" id="cd06263">
    <property type="entry name" value="MAM"/>
    <property type="match status" value="1"/>
</dbReference>
<dbReference type="GO" id="GO:0016020">
    <property type="term" value="C:membrane"/>
    <property type="evidence" value="ECO:0007669"/>
    <property type="project" value="InterPro"/>
</dbReference>
<proteinExistence type="predicted"/>